<evidence type="ECO:0000259" key="13">
    <source>
        <dbReference type="PROSITE" id="PS50157"/>
    </source>
</evidence>
<dbReference type="GO" id="GO:0008270">
    <property type="term" value="F:zinc ion binding"/>
    <property type="evidence" value="ECO:0007669"/>
    <property type="project" value="UniProtKB-KW"/>
</dbReference>
<dbReference type="InterPro" id="IPR013087">
    <property type="entry name" value="Znf_C2H2_type"/>
</dbReference>
<feature type="domain" description="C2H2-type" evidence="13">
    <location>
        <begin position="160"/>
        <end position="187"/>
    </location>
</feature>
<keyword evidence="8" id="KW-0805">Transcription regulation</keyword>
<dbReference type="PANTHER" id="PTHR24394">
    <property type="entry name" value="ZINC FINGER PROTEIN"/>
    <property type="match status" value="1"/>
</dbReference>
<dbReference type="InterPro" id="IPR036236">
    <property type="entry name" value="Znf_C2H2_sf"/>
</dbReference>
<evidence type="ECO:0000256" key="2">
    <source>
        <dbReference type="ARBA" id="ARBA00004123"/>
    </source>
</evidence>
<evidence type="ECO:0000256" key="3">
    <source>
        <dbReference type="ARBA" id="ARBA00006991"/>
    </source>
</evidence>
<evidence type="ECO:0000256" key="9">
    <source>
        <dbReference type="ARBA" id="ARBA00023125"/>
    </source>
</evidence>
<dbReference type="Pfam" id="PF00096">
    <property type="entry name" value="zf-C2H2"/>
    <property type="match status" value="3"/>
</dbReference>
<evidence type="ECO:0000256" key="12">
    <source>
        <dbReference type="PROSITE-ProRule" id="PRU00042"/>
    </source>
</evidence>
<dbReference type="Gene3D" id="3.30.160.60">
    <property type="entry name" value="Classic Zinc Finger"/>
    <property type="match status" value="3"/>
</dbReference>
<dbReference type="PROSITE" id="PS00028">
    <property type="entry name" value="ZINC_FINGER_C2H2_1"/>
    <property type="match status" value="3"/>
</dbReference>
<keyword evidence="5" id="KW-0677">Repeat</keyword>
<keyword evidence="6 12" id="KW-0863">Zinc-finger</keyword>
<dbReference type="InParanoid" id="A0A6P7GVL6"/>
<comment type="similarity">
    <text evidence="3">Belongs to the krueppel C2H2-type zinc-finger protein family.</text>
</comment>
<evidence type="ECO:0000256" key="7">
    <source>
        <dbReference type="ARBA" id="ARBA00022833"/>
    </source>
</evidence>
<keyword evidence="4" id="KW-0479">Metal-binding</keyword>
<keyword evidence="10" id="KW-0804">Transcription</keyword>
<evidence type="ECO:0000313" key="14">
    <source>
        <dbReference type="RefSeq" id="XP_028149423.1"/>
    </source>
</evidence>
<dbReference type="SMART" id="SM00355">
    <property type="entry name" value="ZnF_C2H2"/>
    <property type="match status" value="3"/>
</dbReference>
<reference evidence="14" key="1">
    <citation type="submission" date="2025-08" db="UniProtKB">
        <authorList>
            <consortium name="RefSeq"/>
        </authorList>
    </citation>
    <scope>IDENTIFICATION</scope>
    <source>
        <tissue evidence="14">Whole insect</tissue>
    </source>
</reference>
<evidence type="ECO:0000256" key="5">
    <source>
        <dbReference type="ARBA" id="ARBA00022737"/>
    </source>
</evidence>
<evidence type="ECO:0000256" key="10">
    <source>
        <dbReference type="ARBA" id="ARBA00023163"/>
    </source>
</evidence>
<proteinExistence type="inferred from homology"/>
<dbReference type="AlphaFoldDB" id="A0A6P7GVL6"/>
<organism evidence="14">
    <name type="scientific">Diabrotica virgifera virgifera</name>
    <name type="common">western corn rootworm</name>
    <dbReference type="NCBI Taxonomy" id="50390"/>
    <lineage>
        <taxon>Eukaryota</taxon>
        <taxon>Metazoa</taxon>
        <taxon>Ecdysozoa</taxon>
        <taxon>Arthropoda</taxon>
        <taxon>Hexapoda</taxon>
        <taxon>Insecta</taxon>
        <taxon>Pterygota</taxon>
        <taxon>Neoptera</taxon>
        <taxon>Endopterygota</taxon>
        <taxon>Coleoptera</taxon>
        <taxon>Polyphaga</taxon>
        <taxon>Cucujiformia</taxon>
        <taxon>Chrysomeloidea</taxon>
        <taxon>Chrysomelidae</taxon>
        <taxon>Galerucinae</taxon>
        <taxon>Diabroticina</taxon>
        <taxon>Diabroticites</taxon>
        <taxon>Diabrotica</taxon>
    </lineage>
</organism>
<keyword evidence="7" id="KW-0862">Zinc</keyword>
<evidence type="ECO:0000256" key="4">
    <source>
        <dbReference type="ARBA" id="ARBA00022723"/>
    </source>
</evidence>
<keyword evidence="11" id="KW-0539">Nucleus</keyword>
<evidence type="ECO:0000256" key="6">
    <source>
        <dbReference type="ARBA" id="ARBA00022771"/>
    </source>
</evidence>
<dbReference type="GO" id="GO:0005634">
    <property type="term" value="C:nucleus"/>
    <property type="evidence" value="ECO:0007669"/>
    <property type="project" value="UniProtKB-SubCell"/>
</dbReference>
<accession>A0A6P7GVL6</accession>
<protein>
    <submittedName>
        <fullName evidence="14">Zinc finger protein 468-like</fullName>
    </submittedName>
</protein>
<comment type="function">
    <text evidence="1">May be involved in transcriptional regulation.</text>
</comment>
<evidence type="ECO:0000256" key="1">
    <source>
        <dbReference type="ARBA" id="ARBA00003767"/>
    </source>
</evidence>
<name>A0A6P7GVL6_DIAVI</name>
<feature type="domain" description="C2H2-type" evidence="13">
    <location>
        <begin position="132"/>
        <end position="159"/>
    </location>
</feature>
<dbReference type="RefSeq" id="XP_028149423.1">
    <property type="nucleotide sequence ID" value="XM_028293622.1"/>
</dbReference>
<dbReference type="PROSITE" id="PS50157">
    <property type="entry name" value="ZINC_FINGER_C2H2_2"/>
    <property type="match status" value="3"/>
</dbReference>
<dbReference type="FunFam" id="3.30.160.60:FF:000226">
    <property type="entry name" value="Zinc finger protein 236 variant"/>
    <property type="match status" value="2"/>
</dbReference>
<evidence type="ECO:0000256" key="11">
    <source>
        <dbReference type="ARBA" id="ARBA00023242"/>
    </source>
</evidence>
<sequence length="202" mass="23359">MSYVYLKGDPQDEHKVEITETPIEDSSYEGNYIIQHAEGKTSNKNTKVATGQRQYKCETCLKQFPTASHLKIHMRVHTGEKPFKCDPQDEYKIEITETLIEDSTYEGNYMTRHAEEKTFNKNTKVETGQRPYKCETCVEQFPTASHLKIHIRVHTGFKPFKCEICFKEFSQAGTLKRHLRIHTGKNPLSVNFVLNSLLKQVA</sequence>
<feature type="domain" description="C2H2-type" evidence="13">
    <location>
        <begin position="55"/>
        <end position="82"/>
    </location>
</feature>
<keyword evidence="9" id="KW-0238">DNA-binding</keyword>
<evidence type="ECO:0000256" key="8">
    <source>
        <dbReference type="ARBA" id="ARBA00023015"/>
    </source>
</evidence>
<dbReference type="GO" id="GO:0003677">
    <property type="term" value="F:DNA binding"/>
    <property type="evidence" value="ECO:0007669"/>
    <property type="project" value="UniProtKB-KW"/>
</dbReference>
<dbReference type="SUPFAM" id="SSF57667">
    <property type="entry name" value="beta-beta-alpha zinc fingers"/>
    <property type="match status" value="2"/>
</dbReference>
<gene>
    <name evidence="14" type="primary">LOC114342819</name>
</gene>
<dbReference type="GO" id="GO:0000981">
    <property type="term" value="F:DNA-binding transcription factor activity, RNA polymerase II-specific"/>
    <property type="evidence" value="ECO:0007669"/>
    <property type="project" value="TreeGrafter"/>
</dbReference>
<dbReference type="PANTHER" id="PTHR24394:SF29">
    <property type="entry name" value="MYONEURIN"/>
    <property type="match status" value="1"/>
</dbReference>
<comment type="subcellular location">
    <subcellularLocation>
        <location evidence="2">Nucleus</location>
    </subcellularLocation>
</comment>
<dbReference type="FunFam" id="3.30.160.60:FF:000733">
    <property type="entry name" value="Zinc finger protein 236 variant"/>
    <property type="match status" value="1"/>
</dbReference>